<organism evidence="3 4">
    <name type="scientific">Inquilinus limosus</name>
    <dbReference type="NCBI Taxonomy" id="171674"/>
    <lineage>
        <taxon>Bacteria</taxon>
        <taxon>Pseudomonadati</taxon>
        <taxon>Pseudomonadota</taxon>
        <taxon>Alphaproteobacteria</taxon>
        <taxon>Rhodospirillales</taxon>
        <taxon>Rhodospirillaceae</taxon>
        <taxon>Inquilinus</taxon>
    </lineage>
</organism>
<dbReference type="InterPro" id="IPR029024">
    <property type="entry name" value="TerB-like"/>
</dbReference>
<feature type="compositionally biased region" description="Pro residues" evidence="1">
    <location>
        <begin position="87"/>
        <end position="103"/>
    </location>
</feature>
<dbReference type="EMBL" id="JAEKLZ010000450">
    <property type="protein sequence ID" value="MBW8728759.1"/>
    <property type="molecule type" value="Genomic_DNA"/>
</dbReference>
<name>A0A952FUC1_9PROT</name>
<keyword evidence="2" id="KW-1133">Transmembrane helix</keyword>
<dbReference type="InterPro" id="IPR007486">
    <property type="entry name" value="YebE"/>
</dbReference>
<dbReference type="SUPFAM" id="SSF158682">
    <property type="entry name" value="TerB-like"/>
    <property type="match status" value="1"/>
</dbReference>
<feature type="transmembrane region" description="Helical" evidence="2">
    <location>
        <begin position="30"/>
        <end position="48"/>
    </location>
</feature>
<evidence type="ECO:0000313" key="4">
    <source>
        <dbReference type="Proteomes" id="UP000700706"/>
    </source>
</evidence>
<feature type="transmembrane region" description="Helical" evidence="2">
    <location>
        <begin position="55"/>
        <end position="76"/>
    </location>
</feature>
<reference evidence="3" key="1">
    <citation type="submission" date="2020-06" db="EMBL/GenBank/DDBJ databases">
        <title>Stable isotope informed genome-resolved metagenomics uncovers potential trophic interactions in rhizosphere soil.</title>
        <authorList>
            <person name="Starr E.P."/>
            <person name="Shi S."/>
            <person name="Blazewicz S.J."/>
            <person name="Koch B.J."/>
            <person name="Probst A.J."/>
            <person name="Hungate B.A."/>
            <person name="Pett-Ridge J."/>
            <person name="Firestone M.K."/>
            <person name="Banfield J.F."/>
        </authorList>
    </citation>
    <scope>NUCLEOTIDE SEQUENCE</scope>
    <source>
        <strain evidence="3">YM_69_17</strain>
    </source>
</reference>
<protein>
    <submittedName>
        <fullName evidence="3">Tellurite resistance TerB family protein</fullName>
    </submittedName>
</protein>
<keyword evidence="2" id="KW-0472">Membrane</keyword>
<dbReference type="Proteomes" id="UP000700706">
    <property type="component" value="Unassembled WGS sequence"/>
</dbReference>
<evidence type="ECO:0000256" key="2">
    <source>
        <dbReference type="SAM" id="Phobius"/>
    </source>
</evidence>
<dbReference type="Pfam" id="PF04391">
    <property type="entry name" value="DUF533"/>
    <property type="match status" value="1"/>
</dbReference>
<accession>A0A952FUC1</accession>
<evidence type="ECO:0000313" key="3">
    <source>
        <dbReference type="EMBL" id="MBW8728759.1"/>
    </source>
</evidence>
<keyword evidence="2" id="KW-0812">Transmembrane</keyword>
<dbReference type="CDD" id="cd07178">
    <property type="entry name" value="terB_like_YebE"/>
    <property type="match status" value="1"/>
</dbReference>
<evidence type="ECO:0000256" key="1">
    <source>
        <dbReference type="SAM" id="MobiDB-lite"/>
    </source>
</evidence>
<comment type="caution">
    <text evidence="3">The sequence shown here is derived from an EMBL/GenBank/DDBJ whole genome shotgun (WGS) entry which is preliminary data.</text>
</comment>
<sequence>MIDPKKLFEDFLGGGAKQPGGKASGLSGNLGTLATGALGGGLIGLLLGSKKVRKFGGTALGIGGAAVLGGLAYKAWQDWSANRAPAPAQPPAQQPLALPPPRSPFDLETQSAAGGGDARIAVVRAMIAAAKADGHIDATEQRALFDRIGQLGLGTEEKAFVMDELAKPLDVAAIAALAATPEQAAEIWLASRLAIDADDPREKAYLDDLAVRLKLPEGLAAHLEAQAASVV</sequence>
<feature type="region of interest" description="Disordered" evidence="1">
    <location>
        <begin position="82"/>
        <end position="112"/>
    </location>
</feature>
<dbReference type="Gene3D" id="1.10.3680.10">
    <property type="entry name" value="TerB-like"/>
    <property type="match status" value="1"/>
</dbReference>
<dbReference type="AlphaFoldDB" id="A0A952FUC1"/>
<proteinExistence type="predicted"/>
<gene>
    <name evidence="3" type="ORF">JF625_26880</name>
</gene>